<reference evidence="3" key="1">
    <citation type="submission" date="2017-04" db="EMBL/GenBank/DDBJ databases">
        <authorList>
            <person name="Varghese N."/>
            <person name="Submissions S."/>
        </authorList>
    </citation>
    <scope>NUCLEOTIDE SEQUENCE [LARGE SCALE GENOMIC DNA]</scope>
    <source>
        <strain evidence="3">DSM 4125</strain>
    </source>
</reference>
<name>A0A1X7JN02_9BACT</name>
<organism evidence="2 3">
    <name type="scientific">Marivirga sericea</name>
    <dbReference type="NCBI Taxonomy" id="1028"/>
    <lineage>
        <taxon>Bacteria</taxon>
        <taxon>Pseudomonadati</taxon>
        <taxon>Bacteroidota</taxon>
        <taxon>Cytophagia</taxon>
        <taxon>Cytophagales</taxon>
        <taxon>Marivirgaceae</taxon>
        <taxon>Marivirga</taxon>
    </lineage>
</organism>
<dbReference type="RefSeq" id="WP_085516759.1">
    <property type="nucleotide sequence ID" value="NZ_FXAW01000003.1"/>
</dbReference>
<feature type="chain" id="PRO_5010887462" evidence="1">
    <location>
        <begin position="20"/>
        <end position="641"/>
    </location>
</feature>
<evidence type="ECO:0000313" key="3">
    <source>
        <dbReference type="Proteomes" id="UP000193804"/>
    </source>
</evidence>
<dbReference type="InterPro" id="IPR026341">
    <property type="entry name" value="T9SS_type_B"/>
</dbReference>
<dbReference type="AlphaFoldDB" id="A0A1X7JN02"/>
<dbReference type="NCBIfam" id="TIGR04131">
    <property type="entry name" value="Bac_Flav_CTERM"/>
    <property type="match status" value="1"/>
</dbReference>
<gene>
    <name evidence="2" type="ORF">SAMN05661096_01845</name>
</gene>
<dbReference type="InterPro" id="IPR013783">
    <property type="entry name" value="Ig-like_fold"/>
</dbReference>
<sequence>MIRSILILLLFGSSYILSAQGSFPSENGLFTVNYLKGCSGTQIEVTPENGTGTPFLCFDADLSDIGVNNACFGQPAQSADDFRFTYTEPGVYDILFLRQLTNSQVYDSISIEILNPATPFVALSSCDQGLVLDVNSEQESFDIYTVDFGDGSAVQEYSIDDFPFSYQYANPTQESTLTVNGSFDTSGNNNCSNNQFSKTFIPANQTEEPASITRLDMLSSNSFEIDYELNVNQTYQLQLKQNEDGDFQSITTFVATESGSYTFQNIDLDADFYCARLISTSRCNGQQLISNEVCTIRLSATVELGGNLLDWNHANFQNSDVLKNGELIFSGNAPYLDENVFCGQVDEYQIIATDASGVEVVSLARNLAANTAGPTVPIGQIATRVLSDTEVEITWDLPAGLQPDRFLIYKKRNEDEDFFRLDTTSTTSYIDESPALNERVYYYSVAYLNLCGGISPVQTVAPNILLTLSQQESVISFKWNSFTGFGPLLRGYVLKKYDDNMNLLSENNVDTTAFYSENIAESDNQLTFYQLEAISENGLVASSNLIRYKIPSSFFVPTGFTPNEDGQNEEIKVLGKFIQDVEFSVYNRWGTLIFRSTSLDAGWDGYLTTRPAPEGTYSYTVRVKDKYGEEYYKSGVFNLIR</sequence>
<proteinExistence type="predicted"/>
<dbReference type="Pfam" id="PF13585">
    <property type="entry name" value="CHU_C"/>
    <property type="match status" value="1"/>
</dbReference>
<dbReference type="Gene3D" id="2.60.40.10">
    <property type="entry name" value="Immunoglobulins"/>
    <property type="match status" value="1"/>
</dbReference>
<dbReference type="SUPFAM" id="SSF49265">
    <property type="entry name" value="Fibronectin type III"/>
    <property type="match status" value="1"/>
</dbReference>
<evidence type="ECO:0000256" key="1">
    <source>
        <dbReference type="SAM" id="SignalP"/>
    </source>
</evidence>
<keyword evidence="3" id="KW-1185">Reference proteome</keyword>
<protein>
    <submittedName>
        <fullName evidence="2">Gliding motility-associated C-terminal domain-containing protein</fullName>
    </submittedName>
</protein>
<dbReference type="InterPro" id="IPR036116">
    <property type="entry name" value="FN3_sf"/>
</dbReference>
<dbReference type="OrthoDB" id="631648at2"/>
<feature type="signal peptide" evidence="1">
    <location>
        <begin position="1"/>
        <end position="19"/>
    </location>
</feature>
<dbReference type="Proteomes" id="UP000193804">
    <property type="component" value="Unassembled WGS sequence"/>
</dbReference>
<keyword evidence="1" id="KW-0732">Signal</keyword>
<evidence type="ECO:0000313" key="2">
    <source>
        <dbReference type="EMBL" id="SMG29471.1"/>
    </source>
</evidence>
<accession>A0A1X7JN02</accession>
<dbReference type="EMBL" id="FXAW01000003">
    <property type="protein sequence ID" value="SMG29471.1"/>
    <property type="molecule type" value="Genomic_DNA"/>
</dbReference>
<dbReference type="STRING" id="1028.SAMN05661096_01845"/>